<organism evidence="4 5">
    <name type="scientific">Candidatus Desulfovibrio kirbyi</name>
    <dbReference type="NCBI Taxonomy" id="2696086"/>
    <lineage>
        <taxon>Bacteria</taxon>
        <taxon>Pseudomonadati</taxon>
        <taxon>Thermodesulfobacteriota</taxon>
        <taxon>Desulfovibrionia</taxon>
        <taxon>Desulfovibrionales</taxon>
        <taxon>Desulfovibrionaceae</taxon>
        <taxon>Desulfovibrio</taxon>
    </lineage>
</organism>
<dbReference type="AlphaFoldDB" id="A0A6L2R4N3"/>
<feature type="domain" description="Thioredoxin" evidence="3">
    <location>
        <begin position="13"/>
        <end position="153"/>
    </location>
</feature>
<keyword evidence="1" id="KW-0676">Redox-active center</keyword>
<dbReference type="PROSITE" id="PS51352">
    <property type="entry name" value="THIOREDOXIN_2"/>
    <property type="match status" value="1"/>
</dbReference>
<dbReference type="Gene3D" id="3.40.30.10">
    <property type="entry name" value="Glutaredoxin"/>
    <property type="match status" value="1"/>
</dbReference>
<dbReference type="InterPro" id="IPR050553">
    <property type="entry name" value="Thioredoxin_ResA/DsbE_sf"/>
</dbReference>
<feature type="chain" id="PRO_5026976297" evidence="2">
    <location>
        <begin position="21"/>
        <end position="154"/>
    </location>
</feature>
<name>A0A6L2R4N3_9BACT</name>
<dbReference type="PANTHER" id="PTHR42852:SF13">
    <property type="entry name" value="PROTEIN DIPZ"/>
    <property type="match status" value="1"/>
</dbReference>
<keyword evidence="2" id="KW-0732">Signal</keyword>
<dbReference type="InterPro" id="IPR000866">
    <property type="entry name" value="AhpC/TSA"/>
</dbReference>
<protein>
    <submittedName>
        <fullName evidence="4">Redoxin domain protein</fullName>
    </submittedName>
</protein>
<dbReference type="CDD" id="cd02966">
    <property type="entry name" value="TlpA_like_family"/>
    <property type="match status" value="1"/>
</dbReference>
<evidence type="ECO:0000259" key="3">
    <source>
        <dbReference type="PROSITE" id="PS51352"/>
    </source>
</evidence>
<evidence type="ECO:0000313" key="4">
    <source>
        <dbReference type="EMBL" id="GFH62414.1"/>
    </source>
</evidence>
<dbReference type="Proteomes" id="UP000505077">
    <property type="component" value="Unassembled WGS sequence"/>
</dbReference>
<accession>A0A6L2R4N3</accession>
<dbReference type="PROSITE" id="PS00194">
    <property type="entry name" value="THIOREDOXIN_1"/>
    <property type="match status" value="1"/>
</dbReference>
<sequence length="154" mass="16522">MRTLILALIVCLLPPTAVIAASTAPPTINMPSLTDMLAKNKGNVLVLNFFATWCPPCRAEIPALAKIGREYADSGVRIIGFSVDDDTKSLASFVSQMGMEYPVYMVGSDIAQAYRVSGIPHNALYSKSGNLILSEPGILDAATLKSLIEKLLEH</sequence>
<dbReference type="InterPro" id="IPR013766">
    <property type="entry name" value="Thioredoxin_domain"/>
</dbReference>
<evidence type="ECO:0000256" key="2">
    <source>
        <dbReference type="SAM" id="SignalP"/>
    </source>
</evidence>
<dbReference type="PANTHER" id="PTHR42852">
    <property type="entry name" value="THIOL:DISULFIDE INTERCHANGE PROTEIN DSBE"/>
    <property type="match status" value="1"/>
</dbReference>
<dbReference type="SUPFAM" id="SSF52833">
    <property type="entry name" value="Thioredoxin-like"/>
    <property type="match status" value="1"/>
</dbReference>
<dbReference type="InterPro" id="IPR036249">
    <property type="entry name" value="Thioredoxin-like_sf"/>
</dbReference>
<dbReference type="GO" id="GO:0016209">
    <property type="term" value="F:antioxidant activity"/>
    <property type="evidence" value="ECO:0007669"/>
    <property type="project" value="InterPro"/>
</dbReference>
<comment type="caution">
    <text evidence="4">The sequence shown here is derived from an EMBL/GenBank/DDBJ whole genome shotgun (WGS) entry which is preliminary data.</text>
</comment>
<dbReference type="GO" id="GO:0016491">
    <property type="term" value="F:oxidoreductase activity"/>
    <property type="evidence" value="ECO:0007669"/>
    <property type="project" value="InterPro"/>
</dbReference>
<dbReference type="Pfam" id="PF00578">
    <property type="entry name" value="AhpC-TSA"/>
    <property type="match status" value="1"/>
</dbReference>
<feature type="signal peptide" evidence="2">
    <location>
        <begin position="1"/>
        <end position="20"/>
    </location>
</feature>
<proteinExistence type="predicted"/>
<gene>
    <name evidence="4" type="ORF">ZNDK_0185</name>
</gene>
<reference evidence="4 5" key="1">
    <citation type="journal article" date="2020" name="ISME J.">
        <title>Parallel Reductive Genome Evolution in Desulfovibrio Ectosymbionts Independently Acquired by Trichonympha Protists in the Termite Gut.</title>
        <authorList>
            <person name="Takeuchi M."/>
            <person name="Kuwahara H."/>
            <person name="Murakami T."/>
            <person name="Takahashi K."/>
            <person name="Kajitani R."/>
            <person name="Toyoda A."/>
            <person name="Itoh T."/>
            <person name="Ohkuma M."/>
            <person name="Hongoh Y."/>
        </authorList>
    </citation>
    <scope>NUCLEOTIDE SEQUENCE [LARGE SCALE GENOMIC DNA]</scope>
    <source>
        <strain evidence="4">ZnDsv-02</strain>
    </source>
</reference>
<dbReference type="EMBL" id="BLLL01000001">
    <property type="protein sequence ID" value="GFH62414.1"/>
    <property type="molecule type" value="Genomic_DNA"/>
</dbReference>
<evidence type="ECO:0000256" key="1">
    <source>
        <dbReference type="ARBA" id="ARBA00023284"/>
    </source>
</evidence>
<dbReference type="InterPro" id="IPR017937">
    <property type="entry name" value="Thioredoxin_CS"/>
</dbReference>
<evidence type="ECO:0000313" key="5">
    <source>
        <dbReference type="Proteomes" id="UP000505077"/>
    </source>
</evidence>